<evidence type="ECO:0000313" key="2">
    <source>
        <dbReference type="Proteomes" id="UP000724584"/>
    </source>
</evidence>
<accession>A0ACB7PH16</accession>
<name>A0ACB7PH16_9PEZI</name>
<dbReference type="EMBL" id="JAGIZQ010000002">
    <property type="protein sequence ID" value="KAH6640343.1"/>
    <property type="molecule type" value="Genomic_DNA"/>
</dbReference>
<organism evidence="1 2">
    <name type="scientific">Chaetomium tenue</name>
    <dbReference type="NCBI Taxonomy" id="1854479"/>
    <lineage>
        <taxon>Eukaryota</taxon>
        <taxon>Fungi</taxon>
        <taxon>Dikarya</taxon>
        <taxon>Ascomycota</taxon>
        <taxon>Pezizomycotina</taxon>
        <taxon>Sordariomycetes</taxon>
        <taxon>Sordariomycetidae</taxon>
        <taxon>Sordariales</taxon>
        <taxon>Chaetomiaceae</taxon>
        <taxon>Chaetomium</taxon>
    </lineage>
</organism>
<protein>
    <submittedName>
        <fullName evidence="1">Uncharacterized protein</fullName>
    </submittedName>
</protein>
<keyword evidence="2" id="KW-1185">Reference proteome</keyword>
<sequence length="283" mass="30830">MCVQNFIALWCPYIPHACVRGTPGPYTRDAFRYESKGHIIARLVFTGAYIWCDDYVQSPNFAASFHINPPACPNGDLGTEYDHHLSRTLCTDCMGQGCSASPEEPSADGDASRRFKMTILSAPPESDITTSGTAKTKSSKKSKKTRSKTNAKTNGPAPLRVIDLREDDAADIARLKLQRAEKEQMTAKGNTEGQGVLPSAMGTEFFFGPRDWKMPAERSGETPRTAPVSPDGGEAGLDTPPPLVYDYDGEDESDDVVGEDEQRGDVRNTCSLPIICPPPRRPA</sequence>
<proteinExistence type="predicted"/>
<comment type="caution">
    <text evidence="1">The sequence shown here is derived from an EMBL/GenBank/DDBJ whole genome shotgun (WGS) entry which is preliminary data.</text>
</comment>
<dbReference type="Proteomes" id="UP000724584">
    <property type="component" value="Unassembled WGS sequence"/>
</dbReference>
<gene>
    <name evidence="1" type="ORF">F5144DRAFT_639999</name>
</gene>
<reference evidence="1 2" key="1">
    <citation type="journal article" date="2021" name="Nat. Commun.">
        <title>Genetic determinants of endophytism in the Arabidopsis root mycobiome.</title>
        <authorList>
            <person name="Mesny F."/>
            <person name="Miyauchi S."/>
            <person name="Thiergart T."/>
            <person name="Pickel B."/>
            <person name="Atanasova L."/>
            <person name="Karlsson M."/>
            <person name="Huettel B."/>
            <person name="Barry K.W."/>
            <person name="Haridas S."/>
            <person name="Chen C."/>
            <person name="Bauer D."/>
            <person name="Andreopoulos W."/>
            <person name="Pangilinan J."/>
            <person name="LaButti K."/>
            <person name="Riley R."/>
            <person name="Lipzen A."/>
            <person name="Clum A."/>
            <person name="Drula E."/>
            <person name="Henrissat B."/>
            <person name="Kohler A."/>
            <person name="Grigoriev I.V."/>
            <person name="Martin F.M."/>
            <person name="Hacquard S."/>
        </authorList>
    </citation>
    <scope>NUCLEOTIDE SEQUENCE [LARGE SCALE GENOMIC DNA]</scope>
    <source>
        <strain evidence="1 2">MPI-SDFR-AT-0079</strain>
    </source>
</reference>
<evidence type="ECO:0000313" key="1">
    <source>
        <dbReference type="EMBL" id="KAH6640343.1"/>
    </source>
</evidence>